<evidence type="ECO:0000313" key="7">
    <source>
        <dbReference type="EMBL" id="CAG6398416.1"/>
    </source>
</evidence>
<dbReference type="EMBL" id="CAJSLV010000103">
    <property type="protein sequence ID" value="CAG6398416.1"/>
    <property type="molecule type" value="Genomic_DNA"/>
</dbReference>
<keyword evidence="5 6" id="KW-0949">S-adenosyl-L-methionine</keyword>
<comment type="function">
    <text evidence="1 6">Exhibits S-adenosyl-L-methionine-dependent methyltransferase activity.</text>
</comment>
<dbReference type="AlphaFoldDB" id="A0A9W4EB93"/>
<dbReference type="PANTHER" id="PTHR43619">
    <property type="entry name" value="S-ADENOSYL-L-METHIONINE-DEPENDENT METHYLTRANSFERASE YKTD-RELATED"/>
    <property type="match status" value="1"/>
</dbReference>
<evidence type="ECO:0000256" key="3">
    <source>
        <dbReference type="ARBA" id="ARBA00022603"/>
    </source>
</evidence>
<dbReference type="RefSeq" id="WP_251499775.1">
    <property type="nucleotide sequence ID" value="NZ_CAJSLV010000103.1"/>
</dbReference>
<dbReference type="InterPro" id="IPR029063">
    <property type="entry name" value="SAM-dependent_MTases_sf"/>
</dbReference>
<dbReference type="EC" id="2.1.1.-" evidence="6"/>
<organism evidence="7 8">
    <name type="scientific">Actinacidiphila cocklensis</name>
    <dbReference type="NCBI Taxonomy" id="887465"/>
    <lineage>
        <taxon>Bacteria</taxon>
        <taxon>Bacillati</taxon>
        <taxon>Actinomycetota</taxon>
        <taxon>Actinomycetes</taxon>
        <taxon>Kitasatosporales</taxon>
        <taxon>Streptomycetaceae</taxon>
        <taxon>Actinacidiphila</taxon>
    </lineage>
</organism>
<evidence type="ECO:0000256" key="6">
    <source>
        <dbReference type="RuleBase" id="RU362030"/>
    </source>
</evidence>
<dbReference type="GO" id="GO:0032259">
    <property type="term" value="P:methylation"/>
    <property type="evidence" value="ECO:0007669"/>
    <property type="project" value="UniProtKB-KW"/>
</dbReference>
<keyword evidence="8" id="KW-1185">Reference proteome</keyword>
<comment type="caution">
    <text evidence="7">The sequence shown here is derived from an EMBL/GenBank/DDBJ whole genome shotgun (WGS) entry which is preliminary data.</text>
</comment>
<evidence type="ECO:0000256" key="5">
    <source>
        <dbReference type="ARBA" id="ARBA00022691"/>
    </source>
</evidence>
<dbReference type="GO" id="GO:0008168">
    <property type="term" value="F:methyltransferase activity"/>
    <property type="evidence" value="ECO:0007669"/>
    <property type="project" value="UniProtKB-UniRule"/>
</dbReference>
<gene>
    <name evidence="7" type="ORF">SCOCK_70100</name>
</gene>
<comment type="similarity">
    <text evidence="2 6">Belongs to the UPF0677 family.</text>
</comment>
<dbReference type="InterPro" id="IPR007213">
    <property type="entry name" value="Ppm1/Ppm2/Tcmp"/>
</dbReference>
<reference evidence="7" key="1">
    <citation type="submission" date="2021-05" db="EMBL/GenBank/DDBJ databases">
        <authorList>
            <person name="Arsene-Ploetze F."/>
        </authorList>
    </citation>
    <scope>NUCLEOTIDE SEQUENCE</scope>
    <source>
        <strain evidence="7">DSM 42138</strain>
    </source>
</reference>
<evidence type="ECO:0000256" key="2">
    <source>
        <dbReference type="ARBA" id="ARBA00008138"/>
    </source>
</evidence>
<evidence type="ECO:0000256" key="1">
    <source>
        <dbReference type="ARBA" id="ARBA00003907"/>
    </source>
</evidence>
<keyword evidence="3 6" id="KW-0489">Methyltransferase</keyword>
<accession>A0A9W4EB93</accession>
<proteinExistence type="inferred from homology"/>
<dbReference type="PANTHER" id="PTHR43619:SF2">
    <property type="entry name" value="S-ADENOSYL-L-METHIONINE-DEPENDENT METHYLTRANSFERASES SUPERFAMILY PROTEIN"/>
    <property type="match status" value="1"/>
</dbReference>
<protein>
    <recommendedName>
        <fullName evidence="6">S-adenosyl-L-methionine-dependent methyltransferase</fullName>
        <ecNumber evidence="6">2.1.1.-</ecNumber>
    </recommendedName>
</protein>
<sequence length="281" mass="29406">MDASAAPTTAPAGAGVTAVAVAMARAMESGRADRMFHDPYAQPFVDAAKAVLDADEWPSLVAWVDLFYSRGVVRTRFIDDFVRDAAAAGCTQVVLLGAGLDARAFRLALPAADVYEVDTPSVFAFKDQVLADAGAQPTARSRTAVHADLREDFAARLGGTAFDPGRPTAWVAEGVLPYLTAEQARQVITDVGALSAPGSRLVFEHSDKAGPDPRAAATALTTPGANRISAMVRGGLGPGGRDWVAGQGWSIGVTERGDLGPRYGRPDDRLPGGQFIIATRD</sequence>
<dbReference type="NCBIfam" id="TIGR00027">
    <property type="entry name" value="mthyl_TIGR00027"/>
    <property type="match status" value="1"/>
</dbReference>
<dbReference type="InterPro" id="IPR011610">
    <property type="entry name" value="SAM_mthyl_Trfase_ML2640-like"/>
</dbReference>
<dbReference type="Pfam" id="PF04072">
    <property type="entry name" value="LCM"/>
    <property type="match status" value="1"/>
</dbReference>
<evidence type="ECO:0000256" key="4">
    <source>
        <dbReference type="ARBA" id="ARBA00022679"/>
    </source>
</evidence>
<dbReference type="Gene3D" id="3.40.50.150">
    <property type="entry name" value="Vaccinia Virus protein VP39"/>
    <property type="match status" value="1"/>
</dbReference>
<keyword evidence="4 7" id="KW-0808">Transferase</keyword>
<evidence type="ECO:0000313" key="8">
    <source>
        <dbReference type="Proteomes" id="UP001152519"/>
    </source>
</evidence>
<name>A0A9W4EB93_9ACTN</name>
<dbReference type="SUPFAM" id="SSF53335">
    <property type="entry name" value="S-adenosyl-L-methionine-dependent methyltransferases"/>
    <property type="match status" value="1"/>
</dbReference>
<dbReference type="Proteomes" id="UP001152519">
    <property type="component" value="Unassembled WGS sequence"/>
</dbReference>